<evidence type="ECO:0000313" key="4">
    <source>
        <dbReference type="Proteomes" id="UP001433638"/>
    </source>
</evidence>
<keyword evidence="4" id="KW-1185">Reference proteome</keyword>
<organism evidence="3 4">
    <name type="scientific">Vogesella oryzagri</name>
    <dbReference type="NCBI Taxonomy" id="3160864"/>
    <lineage>
        <taxon>Bacteria</taxon>
        <taxon>Pseudomonadati</taxon>
        <taxon>Pseudomonadota</taxon>
        <taxon>Betaproteobacteria</taxon>
        <taxon>Neisseriales</taxon>
        <taxon>Chromobacteriaceae</taxon>
        <taxon>Vogesella</taxon>
    </lineage>
</organism>
<name>A0ABV1M722_9NEIS</name>
<dbReference type="PANTHER" id="PTHR21193">
    <property type="entry name" value="OXIDOREDUCTASE-LIKE DOMAIN-CONTAINING PROTEIN 1"/>
    <property type="match status" value="1"/>
</dbReference>
<dbReference type="PANTHER" id="PTHR21193:SF3">
    <property type="entry name" value="OXIDOREDUCTASE-LIKE DOMAIN-CONTAINING PROTEIN 1"/>
    <property type="match status" value="1"/>
</dbReference>
<gene>
    <name evidence="3" type="ORF">ABNW52_15370</name>
</gene>
<feature type="region of interest" description="Disordered" evidence="1">
    <location>
        <begin position="1"/>
        <end position="24"/>
    </location>
</feature>
<proteinExistence type="predicted"/>
<evidence type="ECO:0000313" key="3">
    <source>
        <dbReference type="EMBL" id="MEQ6291993.1"/>
    </source>
</evidence>
<dbReference type="EMBL" id="JBEFLD010000008">
    <property type="protein sequence ID" value="MEQ6291993.1"/>
    <property type="molecule type" value="Genomic_DNA"/>
</dbReference>
<dbReference type="Pfam" id="PF09791">
    <property type="entry name" value="Oxidored-like"/>
    <property type="match status" value="1"/>
</dbReference>
<evidence type="ECO:0000256" key="1">
    <source>
        <dbReference type="SAM" id="MobiDB-lite"/>
    </source>
</evidence>
<comment type="caution">
    <text evidence="3">The sequence shown here is derived from an EMBL/GenBank/DDBJ whole genome shotgun (WGS) entry which is preliminary data.</text>
</comment>
<dbReference type="InterPro" id="IPR019180">
    <property type="entry name" value="Oxidoreductase-like_N"/>
</dbReference>
<feature type="domain" description="Oxidoreductase-like" evidence="2">
    <location>
        <begin position="15"/>
        <end position="54"/>
    </location>
</feature>
<accession>A0ABV1M722</accession>
<dbReference type="Proteomes" id="UP001433638">
    <property type="component" value="Unassembled WGS sequence"/>
</dbReference>
<sequence length="67" mass="7450">MSEPLLVGDDDFDPMPEAPEAPTDDMCCGSGCDPCVWDTYNAAVQDYRRKLAAWQLREAARNARQEG</sequence>
<dbReference type="InterPro" id="IPR039251">
    <property type="entry name" value="OXLD1"/>
</dbReference>
<evidence type="ECO:0000259" key="2">
    <source>
        <dbReference type="Pfam" id="PF09791"/>
    </source>
</evidence>
<reference evidence="3" key="1">
    <citation type="submission" date="2024-06" db="EMBL/GenBank/DDBJ databases">
        <title>Genome sequence of Vogesella sp. MAHUQ-64.</title>
        <authorList>
            <person name="Huq M.A."/>
        </authorList>
    </citation>
    <scope>NUCLEOTIDE SEQUENCE</scope>
    <source>
        <strain evidence="3">MAHUQ-64</strain>
    </source>
</reference>
<dbReference type="RefSeq" id="WP_349589624.1">
    <property type="nucleotide sequence ID" value="NZ_JBEFLD010000008.1"/>
</dbReference>
<protein>
    <submittedName>
        <fullName evidence="3">Oxidoreductase-like domain-containing protein</fullName>
    </submittedName>
</protein>